<name>A0ABD0JV85_9CAEN</name>
<keyword evidence="2" id="KW-0812">Transmembrane</keyword>
<dbReference type="PROSITE" id="PS50095">
    <property type="entry name" value="PLAT"/>
    <property type="match status" value="1"/>
</dbReference>
<gene>
    <name evidence="4" type="ORF">BaRGS_00030202</name>
</gene>
<feature type="non-terminal residue" evidence="4">
    <location>
        <position position="148"/>
    </location>
</feature>
<dbReference type="Gene3D" id="2.60.60.20">
    <property type="entry name" value="PLAT/LH2 domain"/>
    <property type="match status" value="1"/>
</dbReference>
<keyword evidence="5" id="KW-1185">Reference proteome</keyword>
<sequence length="148" mass="16461">MSAKGLILNFYKHGGYDEPPNPYAFHLGVIVFYIFLLIALVICSQGFRSPVLLLTKPEKTLFTHEYIVAVKTSSLPDAGLTPDATVQFYICGVYGNSRTFYFCDAEFQRDILQPGGLDIFVLHSKVDLGELKDIRFTVANTSSQPEAS</sequence>
<organism evidence="4 5">
    <name type="scientific">Batillaria attramentaria</name>
    <dbReference type="NCBI Taxonomy" id="370345"/>
    <lineage>
        <taxon>Eukaryota</taxon>
        <taxon>Metazoa</taxon>
        <taxon>Spiralia</taxon>
        <taxon>Lophotrochozoa</taxon>
        <taxon>Mollusca</taxon>
        <taxon>Gastropoda</taxon>
        <taxon>Caenogastropoda</taxon>
        <taxon>Sorbeoconcha</taxon>
        <taxon>Cerithioidea</taxon>
        <taxon>Batillariidae</taxon>
        <taxon>Batillaria</taxon>
    </lineage>
</organism>
<comment type="caution">
    <text evidence="1">Lacks conserved residue(s) required for the propagation of feature annotation.</text>
</comment>
<dbReference type="InterPro" id="IPR001024">
    <property type="entry name" value="PLAT/LH2_dom"/>
</dbReference>
<evidence type="ECO:0000256" key="1">
    <source>
        <dbReference type="PROSITE-ProRule" id="PRU00152"/>
    </source>
</evidence>
<dbReference type="AlphaFoldDB" id="A0ABD0JV85"/>
<dbReference type="Proteomes" id="UP001519460">
    <property type="component" value="Unassembled WGS sequence"/>
</dbReference>
<dbReference type="EMBL" id="JACVVK020000323">
    <property type="protein sequence ID" value="KAK7478530.1"/>
    <property type="molecule type" value="Genomic_DNA"/>
</dbReference>
<accession>A0ABD0JV85</accession>
<reference evidence="4 5" key="1">
    <citation type="journal article" date="2023" name="Sci. Data">
        <title>Genome assembly of the Korean intertidal mud-creeper Batillaria attramentaria.</title>
        <authorList>
            <person name="Patra A.K."/>
            <person name="Ho P.T."/>
            <person name="Jun S."/>
            <person name="Lee S.J."/>
            <person name="Kim Y."/>
            <person name="Won Y.J."/>
        </authorList>
    </citation>
    <scope>NUCLEOTIDE SEQUENCE [LARGE SCALE GENOMIC DNA]</scope>
    <source>
        <strain evidence="4">Wonlab-2016</strain>
    </source>
</reference>
<evidence type="ECO:0000313" key="4">
    <source>
        <dbReference type="EMBL" id="KAK7478530.1"/>
    </source>
</evidence>
<dbReference type="SUPFAM" id="SSF49723">
    <property type="entry name" value="Lipase/lipooxygenase domain (PLAT/LH2 domain)"/>
    <property type="match status" value="1"/>
</dbReference>
<proteinExistence type="predicted"/>
<evidence type="ECO:0000259" key="3">
    <source>
        <dbReference type="PROSITE" id="PS50095"/>
    </source>
</evidence>
<keyword evidence="2" id="KW-0472">Membrane</keyword>
<feature type="domain" description="PLAT" evidence="3">
    <location>
        <begin position="64"/>
        <end position="148"/>
    </location>
</feature>
<dbReference type="InterPro" id="IPR036392">
    <property type="entry name" value="PLAT/LH2_dom_sf"/>
</dbReference>
<protein>
    <recommendedName>
        <fullName evidence="3">PLAT domain-containing protein</fullName>
    </recommendedName>
</protein>
<evidence type="ECO:0000313" key="5">
    <source>
        <dbReference type="Proteomes" id="UP001519460"/>
    </source>
</evidence>
<evidence type="ECO:0000256" key="2">
    <source>
        <dbReference type="SAM" id="Phobius"/>
    </source>
</evidence>
<keyword evidence="2" id="KW-1133">Transmembrane helix</keyword>
<comment type="caution">
    <text evidence="4">The sequence shown here is derived from an EMBL/GenBank/DDBJ whole genome shotgun (WGS) entry which is preliminary data.</text>
</comment>
<feature type="transmembrane region" description="Helical" evidence="2">
    <location>
        <begin position="23"/>
        <end position="43"/>
    </location>
</feature>